<sequence>MTILNFTKENMGCKVHYTLWFDYWNNSASVFETHLELSGIKYEWEEREGDESTMGLDGLVYGFFSEEDLEKASNIYLDM</sequence>
<dbReference type="EMBL" id="MF498773">
    <property type="protein sequence ID" value="ATI17314.1"/>
    <property type="molecule type" value="Genomic_DNA"/>
</dbReference>
<reference evidence="1 2" key="1">
    <citation type="submission" date="2017-07" db="EMBL/GenBank/DDBJ databases">
        <title>In vitro design and evaluation of phage cocktails against multidrug-resistant Aeromonas salmonicida.</title>
        <authorList>
            <person name="Chen L."/>
            <person name="Yuan S."/>
            <person name="Ma Y."/>
        </authorList>
    </citation>
    <scope>NUCLEOTIDE SEQUENCE [LARGE SCALE GENOMIC DNA]</scope>
</reference>
<accession>A0A291LE53</accession>
<name>A0A291LE53_9CAUD</name>
<protein>
    <submittedName>
        <fullName evidence="1">Uncharacterized protein</fullName>
    </submittedName>
</protein>
<organism evidence="1 2">
    <name type="scientific">Aeromonas phage AS-szw</name>
    <dbReference type="NCBI Taxonomy" id="2026114"/>
    <lineage>
        <taxon>Viruses</taxon>
        <taxon>Duplodnaviria</taxon>
        <taxon>Heunggongvirae</taxon>
        <taxon>Uroviricota</taxon>
        <taxon>Caudoviricetes</taxon>
        <taxon>Pantevenvirales</taxon>
        <taxon>Straboviridae</taxon>
        <taxon>Emmerichvirinae</taxon>
        <taxon>Ceceduovirus</taxon>
        <taxon>Ceceduovirus aszj</taxon>
    </lineage>
</organism>
<dbReference type="Proteomes" id="UP000230211">
    <property type="component" value="Segment"/>
</dbReference>
<evidence type="ECO:0000313" key="2">
    <source>
        <dbReference type="Proteomes" id="UP000230211"/>
    </source>
</evidence>
<proteinExistence type="predicted"/>
<evidence type="ECO:0000313" key="1">
    <source>
        <dbReference type="EMBL" id="ATI17314.1"/>
    </source>
</evidence>